<dbReference type="AlphaFoldDB" id="A0A0D3KJE7"/>
<feature type="coiled-coil region" evidence="1">
    <location>
        <begin position="279"/>
        <end position="311"/>
    </location>
</feature>
<feature type="region of interest" description="Disordered" evidence="2">
    <location>
        <begin position="354"/>
        <end position="384"/>
    </location>
</feature>
<keyword evidence="4" id="KW-1185">Reference proteome</keyword>
<dbReference type="GeneID" id="17281153"/>
<reference evidence="3" key="2">
    <citation type="submission" date="2024-10" db="UniProtKB">
        <authorList>
            <consortium name="EnsemblProtists"/>
        </authorList>
    </citation>
    <scope>IDENTIFICATION</scope>
</reference>
<evidence type="ECO:0008006" key="5">
    <source>
        <dbReference type="Google" id="ProtNLM"/>
    </source>
</evidence>
<sequence>MDSRSPGASGVPPGALFPGRDFSTNTASLINDFLDDPTFIQGLSETELGGPLAPAAPIAPDPVPPGPGALALAPGNGLVVAEPMPAGSWRLVVMDHKVHCDAVHCQGPQQLQKRRKCEVATVSNLRQFNISVELQDANGAVVRDHEAVKLSAAVVYENGDAISLRQNEQPFEESCQVEARPPRPRRGLLHLAAGDAGAPPPPPPPRVLTDKHQKRLFRIQISAPEQPALWVQTIPMRSVVKLPCMRRDRKAGDGPDGGIFFNPPVDPVCPVTPPTPSALAALKEELKEELKAELKAELKEELREELLAELKAEIATQMGAQAVAAAAARQAAPAAAPLAPFKVMSAKMEELGLDDGLPPAGRSLPLDRQLPPSRHASDRLPAQDAQRRCVVAPAAVNAAAAAAVAAANAAANECPRPP</sequence>
<dbReference type="Proteomes" id="UP000013827">
    <property type="component" value="Unassembled WGS sequence"/>
</dbReference>
<proteinExistence type="predicted"/>
<organism evidence="3 4">
    <name type="scientific">Emiliania huxleyi (strain CCMP1516)</name>
    <dbReference type="NCBI Taxonomy" id="280463"/>
    <lineage>
        <taxon>Eukaryota</taxon>
        <taxon>Haptista</taxon>
        <taxon>Haptophyta</taxon>
        <taxon>Prymnesiophyceae</taxon>
        <taxon>Isochrysidales</taxon>
        <taxon>Noelaerhabdaceae</taxon>
        <taxon>Emiliania</taxon>
    </lineage>
</organism>
<dbReference type="PaxDb" id="2903-EOD35882"/>
<dbReference type="RefSeq" id="XP_005788311.1">
    <property type="nucleotide sequence ID" value="XM_005788254.1"/>
</dbReference>
<reference evidence="4" key="1">
    <citation type="journal article" date="2013" name="Nature">
        <title>Pan genome of the phytoplankton Emiliania underpins its global distribution.</title>
        <authorList>
            <person name="Read B.A."/>
            <person name="Kegel J."/>
            <person name="Klute M.J."/>
            <person name="Kuo A."/>
            <person name="Lefebvre S.C."/>
            <person name="Maumus F."/>
            <person name="Mayer C."/>
            <person name="Miller J."/>
            <person name="Monier A."/>
            <person name="Salamov A."/>
            <person name="Young J."/>
            <person name="Aguilar M."/>
            <person name="Claverie J.M."/>
            <person name="Frickenhaus S."/>
            <person name="Gonzalez K."/>
            <person name="Herman E.K."/>
            <person name="Lin Y.C."/>
            <person name="Napier J."/>
            <person name="Ogata H."/>
            <person name="Sarno A.F."/>
            <person name="Shmutz J."/>
            <person name="Schroeder D."/>
            <person name="de Vargas C."/>
            <person name="Verret F."/>
            <person name="von Dassow P."/>
            <person name="Valentin K."/>
            <person name="Van de Peer Y."/>
            <person name="Wheeler G."/>
            <person name="Dacks J.B."/>
            <person name="Delwiche C.F."/>
            <person name="Dyhrman S.T."/>
            <person name="Glockner G."/>
            <person name="John U."/>
            <person name="Richards T."/>
            <person name="Worden A.Z."/>
            <person name="Zhang X."/>
            <person name="Grigoriev I.V."/>
            <person name="Allen A.E."/>
            <person name="Bidle K."/>
            <person name="Borodovsky M."/>
            <person name="Bowler C."/>
            <person name="Brownlee C."/>
            <person name="Cock J.M."/>
            <person name="Elias M."/>
            <person name="Gladyshev V.N."/>
            <person name="Groth M."/>
            <person name="Guda C."/>
            <person name="Hadaegh A."/>
            <person name="Iglesias-Rodriguez M.D."/>
            <person name="Jenkins J."/>
            <person name="Jones B.M."/>
            <person name="Lawson T."/>
            <person name="Leese F."/>
            <person name="Lindquist E."/>
            <person name="Lobanov A."/>
            <person name="Lomsadze A."/>
            <person name="Malik S.B."/>
            <person name="Marsh M.E."/>
            <person name="Mackinder L."/>
            <person name="Mock T."/>
            <person name="Mueller-Roeber B."/>
            <person name="Pagarete A."/>
            <person name="Parker M."/>
            <person name="Probert I."/>
            <person name="Quesneville H."/>
            <person name="Raines C."/>
            <person name="Rensing S.A."/>
            <person name="Riano-Pachon D.M."/>
            <person name="Richier S."/>
            <person name="Rokitta S."/>
            <person name="Shiraiwa Y."/>
            <person name="Soanes D.M."/>
            <person name="van der Giezen M."/>
            <person name="Wahlund T.M."/>
            <person name="Williams B."/>
            <person name="Wilson W."/>
            <person name="Wolfe G."/>
            <person name="Wurch L.L."/>
        </authorList>
    </citation>
    <scope>NUCLEOTIDE SEQUENCE</scope>
</reference>
<dbReference type="EnsemblProtists" id="EOD35882">
    <property type="protein sequence ID" value="EOD35882"/>
    <property type="gene ID" value="EMIHUDRAFT_440879"/>
</dbReference>
<evidence type="ECO:0000256" key="2">
    <source>
        <dbReference type="SAM" id="MobiDB-lite"/>
    </source>
</evidence>
<accession>A0A0D3KJE7</accession>
<name>A0A0D3KJE7_EMIH1</name>
<dbReference type="KEGG" id="ehx:EMIHUDRAFT_440879"/>
<evidence type="ECO:0000256" key="1">
    <source>
        <dbReference type="SAM" id="Coils"/>
    </source>
</evidence>
<dbReference type="HOGENOM" id="CLU_657943_0_0_1"/>
<evidence type="ECO:0000313" key="3">
    <source>
        <dbReference type="EnsemblProtists" id="EOD35882"/>
    </source>
</evidence>
<protein>
    <recommendedName>
        <fullName evidence="5">FHA domain-containing protein</fullName>
    </recommendedName>
</protein>
<evidence type="ECO:0000313" key="4">
    <source>
        <dbReference type="Proteomes" id="UP000013827"/>
    </source>
</evidence>
<keyword evidence="1" id="KW-0175">Coiled coil</keyword>